<comment type="pathway">
    <text evidence="3">Cofactor biosynthesis; riboflavin biosynthesis; riboflavin from 2-hydroxy-3-oxobutyl phosphate and 5-amino-6-(D-ribitylamino)uracil: step 2/2.</text>
</comment>
<comment type="catalytic activity">
    <reaction evidence="1">
        <text>2 6,7-dimethyl-8-(1-D-ribityl)lumazine + H(+) = 5-amino-6-(D-ribitylamino)uracil + riboflavin</text>
        <dbReference type="Rhea" id="RHEA:20772"/>
        <dbReference type="ChEBI" id="CHEBI:15378"/>
        <dbReference type="ChEBI" id="CHEBI:15934"/>
        <dbReference type="ChEBI" id="CHEBI:57986"/>
        <dbReference type="ChEBI" id="CHEBI:58201"/>
        <dbReference type="EC" id="2.5.1.9"/>
    </reaction>
</comment>
<feature type="domain" description="Lumazine-binding" evidence="11">
    <location>
        <begin position="96"/>
        <end position="192"/>
    </location>
</feature>
<evidence type="ECO:0000256" key="4">
    <source>
        <dbReference type="ARBA" id="ARBA00012827"/>
    </source>
</evidence>
<dbReference type="Gene3D" id="2.40.30.20">
    <property type="match status" value="2"/>
</dbReference>
<keyword evidence="6" id="KW-0686">Riboflavin biosynthesis</keyword>
<dbReference type="InterPro" id="IPR023366">
    <property type="entry name" value="ATP_synth_asu-like_sf"/>
</dbReference>
<evidence type="ECO:0000259" key="11">
    <source>
        <dbReference type="PROSITE" id="PS51177"/>
    </source>
</evidence>
<protein>
    <recommendedName>
        <fullName evidence="5 9">Riboflavin synthase</fullName>
        <ecNumber evidence="4 9">2.5.1.9</ecNumber>
    </recommendedName>
</protein>
<gene>
    <name evidence="12" type="primary">ribE</name>
    <name evidence="12" type="ORF">HAHE_38540</name>
</gene>
<keyword evidence="13" id="KW-1185">Reference proteome</keyword>
<dbReference type="NCBIfam" id="TIGR00187">
    <property type="entry name" value="ribE"/>
    <property type="match status" value="1"/>
</dbReference>
<dbReference type="SUPFAM" id="SSF63380">
    <property type="entry name" value="Riboflavin synthase domain-like"/>
    <property type="match status" value="2"/>
</dbReference>
<dbReference type="PIRSF" id="PIRSF000498">
    <property type="entry name" value="Riboflavin_syn_A"/>
    <property type="match status" value="1"/>
</dbReference>
<dbReference type="Pfam" id="PF00677">
    <property type="entry name" value="Lum_binding"/>
    <property type="match status" value="2"/>
</dbReference>
<evidence type="ECO:0000256" key="5">
    <source>
        <dbReference type="ARBA" id="ARBA00013950"/>
    </source>
</evidence>
<proteinExistence type="predicted"/>
<evidence type="ECO:0000256" key="9">
    <source>
        <dbReference type="NCBIfam" id="TIGR00187"/>
    </source>
</evidence>
<comment type="function">
    <text evidence="2">Catalyzes the dismutation of two molecules of 6,7-dimethyl-8-ribityllumazine, resulting in the formation of riboflavin and 5-amino-6-(D-ribitylamino)uracil.</text>
</comment>
<accession>A0ABN6H8E8</accession>
<evidence type="ECO:0000313" key="12">
    <source>
        <dbReference type="EMBL" id="BCX49946.1"/>
    </source>
</evidence>
<organism evidence="12 13">
    <name type="scientific">Haloferula helveola</name>
    <dbReference type="NCBI Taxonomy" id="490095"/>
    <lineage>
        <taxon>Bacteria</taxon>
        <taxon>Pseudomonadati</taxon>
        <taxon>Verrucomicrobiota</taxon>
        <taxon>Verrucomicrobiia</taxon>
        <taxon>Verrucomicrobiales</taxon>
        <taxon>Verrucomicrobiaceae</taxon>
        <taxon>Haloferula</taxon>
    </lineage>
</organism>
<dbReference type="InterPro" id="IPR001783">
    <property type="entry name" value="Lumazine-bd"/>
</dbReference>
<dbReference type="RefSeq" id="WP_338686789.1">
    <property type="nucleotide sequence ID" value="NZ_AP024702.1"/>
</dbReference>
<dbReference type="EMBL" id="AP024702">
    <property type="protein sequence ID" value="BCX49946.1"/>
    <property type="molecule type" value="Genomic_DNA"/>
</dbReference>
<keyword evidence="7" id="KW-0808">Transferase</keyword>
<dbReference type="InterPro" id="IPR017938">
    <property type="entry name" value="Riboflavin_synthase-like_b-brl"/>
</dbReference>
<feature type="domain" description="Lumazine-binding" evidence="11">
    <location>
        <begin position="1"/>
        <end position="95"/>
    </location>
</feature>
<evidence type="ECO:0000256" key="6">
    <source>
        <dbReference type="ARBA" id="ARBA00022619"/>
    </source>
</evidence>
<reference evidence="12 13" key="1">
    <citation type="submission" date="2021-06" db="EMBL/GenBank/DDBJ databases">
        <title>Complete genome of Haloferula helveola possessing various polysaccharide degrading enzymes.</title>
        <authorList>
            <person name="Takami H."/>
            <person name="Huang C."/>
            <person name="Hamasaki K."/>
        </authorList>
    </citation>
    <scope>NUCLEOTIDE SEQUENCE [LARGE SCALE GENOMIC DNA]</scope>
    <source>
        <strain evidence="12 13">CN-1</strain>
    </source>
</reference>
<dbReference type="InterPro" id="IPR026017">
    <property type="entry name" value="Lumazine-bd_dom"/>
</dbReference>
<feature type="repeat" description="Lumazine-binding" evidence="10">
    <location>
        <begin position="96"/>
        <end position="192"/>
    </location>
</feature>
<dbReference type="PANTHER" id="PTHR21098:SF12">
    <property type="entry name" value="RIBOFLAVIN SYNTHASE"/>
    <property type="match status" value="1"/>
</dbReference>
<dbReference type="EC" id="2.5.1.9" evidence="4 9"/>
<evidence type="ECO:0000256" key="2">
    <source>
        <dbReference type="ARBA" id="ARBA00002803"/>
    </source>
</evidence>
<evidence type="ECO:0000256" key="10">
    <source>
        <dbReference type="PROSITE-ProRule" id="PRU00524"/>
    </source>
</evidence>
<evidence type="ECO:0000256" key="7">
    <source>
        <dbReference type="ARBA" id="ARBA00022679"/>
    </source>
</evidence>
<dbReference type="NCBIfam" id="NF009566">
    <property type="entry name" value="PRK13020.1"/>
    <property type="match status" value="1"/>
</dbReference>
<evidence type="ECO:0000256" key="3">
    <source>
        <dbReference type="ARBA" id="ARBA00004887"/>
    </source>
</evidence>
<keyword evidence="8" id="KW-0677">Repeat</keyword>
<sequence length="194" mass="20922">MFTGLVECTGVVTDVEERGEQARLSLALPFAPELSLGDSVAINGCCLTVVSLSPAGASFDVLTQTLRVTSLGDLQPGDPVNLERALQVGDRLGGHFVQGHIDGTGTIEVLREVGQDHELAIRLPDDIARLCIDKGSLAMDGISLTIADLEDTLARFWIIPHTFERTNLHHREVGQRVNLEADLLAKHVAKLLGR</sequence>
<name>A0ABN6H8E8_9BACT</name>
<dbReference type="PANTHER" id="PTHR21098">
    <property type="entry name" value="RIBOFLAVIN SYNTHASE ALPHA CHAIN"/>
    <property type="match status" value="1"/>
</dbReference>
<dbReference type="PROSITE" id="PS51177">
    <property type="entry name" value="LUMAZINE_BIND"/>
    <property type="match status" value="2"/>
</dbReference>
<feature type="repeat" description="Lumazine-binding" evidence="10">
    <location>
        <begin position="1"/>
        <end position="95"/>
    </location>
</feature>
<dbReference type="Proteomes" id="UP001374893">
    <property type="component" value="Chromosome"/>
</dbReference>
<dbReference type="CDD" id="cd00402">
    <property type="entry name" value="Riboflavin_synthase_like"/>
    <property type="match status" value="1"/>
</dbReference>
<evidence type="ECO:0000256" key="8">
    <source>
        <dbReference type="ARBA" id="ARBA00022737"/>
    </source>
</evidence>
<evidence type="ECO:0000313" key="13">
    <source>
        <dbReference type="Proteomes" id="UP001374893"/>
    </source>
</evidence>
<evidence type="ECO:0000256" key="1">
    <source>
        <dbReference type="ARBA" id="ARBA00000968"/>
    </source>
</evidence>
<dbReference type="NCBIfam" id="NF006767">
    <property type="entry name" value="PRK09289.1"/>
    <property type="match status" value="1"/>
</dbReference>